<name>A0A9K3D9T8_9EUKA</name>
<comment type="caution">
    <text evidence="1">The sequence shown here is derived from an EMBL/GenBank/DDBJ whole genome shotgun (WGS) entry which is preliminary data.</text>
</comment>
<gene>
    <name evidence="1" type="ORF">KIPB_015210</name>
</gene>
<reference evidence="1 2" key="1">
    <citation type="journal article" date="2018" name="PLoS ONE">
        <title>The draft genome of Kipferlia bialata reveals reductive genome evolution in fornicate parasites.</title>
        <authorList>
            <person name="Tanifuji G."/>
            <person name="Takabayashi S."/>
            <person name="Kume K."/>
            <person name="Takagi M."/>
            <person name="Nakayama T."/>
            <person name="Kamikawa R."/>
            <person name="Inagaki Y."/>
            <person name="Hashimoto T."/>
        </authorList>
    </citation>
    <scope>NUCLEOTIDE SEQUENCE [LARGE SCALE GENOMIC DNA]</scope>
    <source>
        <strain evidence="1">NY0173</strain>
    </source>
</reference>
<evidence type="ECO:0000313" key="1">
    <source>
        <dbReference type="EMBL" id="GIQ91803.1"/>
    </source>
</evidence>
<proteinExistence type="predicted"/>
<feature type="non-terminal residue" evidence="1">
    <location>
        <position position="193"/>
    </location>
</feature>
<dbReference type="Proteomes" id="UP000265618">
    <property type="component" value="Unassembled WGS sequence"/>
</dbReference>
<sequence>MHDADTAYVASTLSAPLGTGLSVSTDTSLSLSGAEGVAVAGDVVGVEADTEVVLSSGTTSLSVSPSGVRVSGSLSVAAGCIVAGELHSVTVGTLGGDSAPLSLASSTNSGVSSLALDGGSVVLAGDSLEVTAAAIDASSASLSVDSVATGSLSVGDILSVSESGGVTVSDSLIVTGDLTLLADVVGTSPVDVK</sequence>
<dbReference type="AlphaFoldDB" id="A0A9K3D9T8"/>
<evidence type="ECO:0000313" key="2">
    <source>
        <dbReference type="Proteomes" id="UP000265618"/>
    </source>
</evidence>
<dbReference type="EMBL" id="BDIP01008356">
    <property type="protein sequence ID" value="GIQ91803.1"/>
    <property type="molecule type" value="Genomic_DNA"/>
</dbReference>
<organism evidence="1 2">
    <name type="scientific">Kipferlia bialata</name>
    <dbReference type="NCBI Taxonomy" id="797122"/>
    <lineage>
        <taxon>Eukaryota</taxon>
        <taxon>Metamonada</taxon>
        <taxon>Carpediemonas-like organisms</taxon>
        <taxon>Kipferlia</taxon>
    </lineage>
</organism>
<keyword evidence="2" id="KW-1185">Reference proteome</keyword>
<protein>
    <submittedName>
        <fullName evidence="1">Uncharacterized protein</fullName>
    </submittedName>
</protein>
<accession>A0A9K3D9T8</accession>